<dbReference type="InterPro" id="IPR040815">
    <property type="entry name" value="Nas2_N"/>
</dbReference>
<reference evidence="4" key="1">
    <citation type="submission" date="2018-04" db="EMBL/GenBank/DDBJ databases">
        <title>Transcriptome of Schizaphis graminum biotype I.</title>
        <authorList>
            <person name="Scully E.D."/>
            <person name="Geib S.M."/>
            <person name="Palmer N.A."/>
            <person name="Koch K."/>
            <person name="Bradshaw J."/>
            <person name="Heng-Moss T."/>
            <person name="Sarath G."/>
        </authorList>
    </citation>
    <scope>NUCLEOTIDE SEQUENCE</scope>
</reference>
<dbReference type="AlphaFoldDB" id="A0A2S2NHN3"/>
<dbReference type="GO" id="GO:0000502">
    <property type="term" value="C:proteasome complex"/>
    <property type="evidence" value="ECO:0007669"/>
    <property type="project" value="UniProtKB-KW"/>
</dbReference>
<gene>
    <name evidence="4" type="primary">PSMD9</name>
    <name evidence="4" type="ORF">g.136277</name>
</gene>
<feature type="region of interest" description="Disordered" evidence="2">
    <location>
        <begin position="96"/>
        <end position="115"/>
    </location>
</feature>
<dbReference type="Gene3D" id="6.10.140.1710">
    <property type="match status" value="1"/>
</dbReference>
<dbReference type="GO" id="GO:0070682">
    <property type="term" value="P:proteasome regulatory particle assembly"/>
    <property type="evidence" value="ECO:0007669"/>
    <property type="project" value="InterPro"/>
</dbReference>
<dbReference type="Pfam" id="PF18265">
    <property type="entry name" value="Nas2_N"/>
    <property type="match status" value="1"/>
</dbReference>
<evidence type="ECO:0000256" key="1">
    <source>
        <dbReference type="SAM" id="Coils"/>
    </source>
</evidence>
<accession>A0A2S2NHN3</accession>
<sequence length="115" mass="13552">MPSAIETKNITRREILDMMNEKEKLEQQLKTFGEVLQSHRVGMDEPLVDDQDFPRNDIDVYQIRLIRNRIICIRNDLKAIMDRIEKSLNAYFTQSNHNEPEQHILNGNCSLKPDN</sequence>
<keyword evidence="1" id="KW-0175">Coiled coil</keyword>
<organism evidence="4">
    <name type="scientific">Schizaphis graminum</name>
    <name type="common">Green bug aphid</name>
    <dbReference type="NCBI Taxonomy" id="13262"/>
    <lineage>
        <taxon>Eukaryota</taxon>
        <taxon>Metazoa</taxon>
        <taxon>Ecdysozoa</taxon>
        <taxon>Arthropoda</taxon>
        <taxon>Hexapoda</taxon>
        <taxon>Insecta</taxon>
        <taxon>Pterygota</taxon>
        <taxon>Neoptera</taxon>
        <taxon>Paraneoptera</taxon>
        <taxon>Hemiptera</taxon>
        <taxon>Sternorrhyncha</taxon>
        <taxon>Aphidomorpha</taxon>
        <taxon>Aphidoidea</taxon>
        <taxon>Aphididae</taxon>
        <taxon>Aphidini</taxon>
        <taxon>Schizaphis</taxon>
    </lineage>
</organism>
<keyword evidence="4" id="KW-0647">Proteasome</keyword>
<dbReference type="GO" id="GO:0005737">
    <property type="term" value="C:cytoplasm"/>
    <property type="evidence" value="ECO:0007669"/>
    <property type="project" value="TreeGrafter"/>
</dbReference>
<protein>
    <submittedName>
        <fullName evidence="4">26S proteasome non-ATPase regulatory subunit 9</fullName>
    </submittedName>
</protein>
<evidence type="ECO:0000259" key="3">
    <source>
        <dbReference type="Pfam" id="PF18265"/>
    </source>
</evidence>
<feature type="domain" description="Nas2 N-terminal" evidence="3">
    <location>
        <begin position="16"/>
        <end position="92"/>
    </location>
</feature>
<dbReference type="GO" id="GO:0005634">
    <property type="term" value="C:nucleus"/>
    <property type="evidence" value="ECO:0007669"/>
    <property type="project" value="TreeGrafter"/>
</dbReference>
<dbReference type="PANTHER" id="PTHR12651:SF1">
    <property type="entry name" value="26S PROTEASOME NON-ATPASE REGULATORY SUBUNIT 9"/>
    <property type="match status" value="1"/>
</dbReference>
<name>A0A2S2NHN3_SCHGA</name>
<evidence type="ECO:0000256" key="2">
    <source>
        <dbReference type="SAM" id="MobiDB-lite"/>
    </source>
</evidence>
<evidence type="ECO:0000313" key="4">
    <source>
        <dbReference type="EMBL" id="MBY16703.1"/>
    </source>
</evidence>
<dbReference type="EMBL" id="GGMR01004084">
    <property type="protein sequence ID" value="MBY16703.1"/>
    <property type="molecule type" value="Transcribed_RNA"/>
</dbReference>
<proteinExistence type="predicted"/>
<dbReference type="InterPro" id="IPR035269">
    <property type="entry name" value="PSMD9"/>
</dbReference>
<feature type="coiled-coil region" evidence="1">
    <location>
        <begin position="8"/>
        <end position="35"/>
    </location>
</feature>
<dbReference type="PANTHER" id="PTHR12651">
    <property type="entry name" value="26S PROTEASOME NON-ATPASE REGULATORY SUBUNIT 9"/>
    <property type="match status" value="1"/>
</dbReference>